<keyword evidence="2" id="KW-0963">Cytoplasm</keyword>
<dbReference type="EMBL" id="KQ241609">
    <property type="protein sequence ID" value="KNC87454.1"/>
    <property type="molecule type" value="Genomic_DNA"/>
</dbReference>
<organism evidence="4 5">
    <name type="scientific">Sphaeroforma arctica JP610</name>
    <dbReference type="NCBI Taxonomy" id="667725"/>
    <lineage>
        <taxon>Eukaryota</taxon>
        <taxon>Ichthyosporea</taxon>
        <taxon>Ichthyophonida</taxon>
        <taxon>Sphaeroforma</taxon>
    </lineage>
</organism>
<dbReference type="InterPro" id="IPR026122">
    <property type="entry name" value="MOV-10/SDE3_DEXXQ/H-box"/>
</dbReference>
<protein>
    <recommendedName>
        <fullName evidence="3">DNA2/NAM7 helicase-like C-terminal domain-containing protein</fullName>
    </recommendedName>
</protein>
<dbReference type="STRING" id="667725.A0A0L0GEZ9"/>
<dbReference type="GO" id="GO:0005737">
    <property type="term" value="C:cytoplasm"/>
    <property type="evidence" value="ECO:0007669"/>
    <property type="project" value="UniProtKB-SubCell"/>
</dbReference>
<dbReference type="CDD" id="cd18038">
    <property type="entry name" value="DEXXQc_Helz-like"/>
    <property type="match status" value="1"/>
</dbReference>
<evidence type="ECO:0000259" key="3">
    <source>
        <dbReference type="Pfam" id="PF13087"/>
    </source>
</evidence>
<evidence type="ECO:0000313" key="5">
    <source>
        <dbReference type="Proteomes" id="UP000054560"/>
    </source>
</evidence>
<dbReference type="Pfam" id="PF13604">
    <property type="entry name" value="AAA_30"/>
    <property type="match status" value="1"/>
</dbReference>
<sequence>MLAGKQLIVTFKVPSLLERRPEILFGHTVRIREELSMHKKELLATVFKVTRDLIQVLVFKKHHKMFQKKCRLFLRFMVDHQPFKVMAFTLQCVRAKGLWLEEGENRHKCEYIRQESLQRLSDHSSSAIESRAECVEGLNTEQREAATGIADCCEGDVYLVHGPPGTGKTTAVISATRLVISSGQKVLLCAPSHAAADVLVQRLAECVPNPRETILRLYPYQRDYSNVPMDVKPYAHFDAVAGMFVCPPPEVLMARSIIVCTCLSAAILADVPSLRGTLSHIIIDEAAQATEPEVLVPISAVGAKTTRVALIGDHKQLGPVVRSADARRMGLHVSPLERLCKLHADGDASSLNRRILLTQLTKNYRSHETLLELPSKLFYNNSLEACSENATDQSLLAWEELPTKAPLLFYGVAGHYHQDGDSRSYFNDTEASLVSTIVQKLLQYKPGSVSTNDIGIIAPFRKQVYNIRTLLRAHGLGAIRVGTVQDYQGQEEKIIFISTVIGRNVRTKSQILKGFGSGLTGNARRFNVAITRAKSLLVVVGDPLPLVGDPYWMKFISHCIQNKTYKGCPCPVIPGVETSTTHEPANVDALIERMGALMLGPGDESLMFPDPEDLASFYRDEQEFRCLV</sequence>
<dbReference type="RefSeq" id="XP_014161356.1">
    <property type="nucleotide sequence ID" value="XM_014305881.1"/>
</dbReference>
<comment type="subcellular location">
    <subcellularLocation>
        <location evidence="1">Cytoplasm</location>
    </subcellularLocation>
</comment>
<dbReference type="OrthoDB" id="6513042at2759"/>
<dbReference type="CDD" id="cd18808">
    <property type="entry name" value="SF1_C_Upf1"/>
    <property type="match status" value="1"/>
</dbReference>
<dbReference type="eggNOG" id="KOG1804">
    <property type="taxonomic scope" value="Eukaryota"/>
</dbReference>
<dbReference type="GeneID" id="25900940"/>
<proteinExistence type="predicted"/>
<evidence type="ECO:0000256" key="1">
    <source>
        <dbReference type="ARBA" id="ARBA00004496"/>
    </source>
</evidence>
<dbReference type="PANTHER" id="PTHR45418">
    <property type="entry name" value="CANCER/TESTIS ANTIGEN 55"/>
    <property type="match status" value="1"/>
</dbReference>
<dbReference type="Pfam" id="PF13087">
    <property type="entry name" value="AAA_12"/>
    <property type="match status" value="1"/>
</dbReference>
<dbReference type="Proteomes" id="UP000054560">
    <property type="component" value="Unassembled WGS sequence"/>
</dbReference>
<dbReference type="GO" id="GO:0003723">
    <property type="term" value="F:RNA binding"/>
    <property type="evidence" value="ECO:0007669"/>
    <property type="project" value="InterPro"/>
</dbReference>
<accession>A0A0L0GEZ9</accession>
<dbReference type="GO" id="GO:0032574">
    <property type="term" value="F:5'-3' RNA helicase activity"/>
    <property type="evidence" value="ECO:0007669"/>
    <property type="project" value="InterPro"/>
</dbReference>
<dbReference type="InterPro" id="IPR047187">
    <property type="entry name" value="SF1_C_Upf1"/>
</dbReference>
<dbReference type="Gene3D" id="3.40.50.300">
    <property type="entry name" value="P-loop containing nucleotide triphosphate hydrolases"/>
    <property type="match status" value="2"/>
</dbReference>
<dbReference type="InterPro" id="IPR027417">
    <property type="entry name" value="P-loop_NTPase"/>
</dbReference>
<dbReference type="AlphaFoldDB" id="A0A0L0GEZ9"/>
<feature type="domain" description="DNA2/NAM7 helicase-like C-terminal" evidence="3">
    <location>
        <begin position="333"/>
        <end position="542"/>
    </location>
</feature>
<keyword evidence="5" id="KW-1185">Reference proteome</keyword>
<evidence type="ECO:0000256" key="2">
    <source>
        <dbReference type="ARBA" id="ARBA00022490"/>
    </source>
</evidence>
<dbReference type="InterPro" id="IPR041679">
    <property type="entry name" value="DNA2/NAM7-like_C"/>
</dbReference>
<gene>
    <name evidence="4" type="ORF">SARC_00436</name>
</gene>
<dbReference type="SUPFAM" id="SSF52540">
    <property type="entry name" value="P-loop containing nucleoside triphosphate hydrolases"/>
    <property type="match status" value="1"/>
</dbReference>
<name>A0A0L0GEZ9_9EUKA</name>
<evidence type="ECO:0000313" key="4">
    <source>
        <dbReference type="EMBL" id="KNC87454.1"/>
    </source>
</evidence>
<reference evidence="4 5" key="1">
    <citation type="submission" date="2011-02" db="EMBL/GenBank/DDBJ databases">
        <title>The Genome Sequence of Sphaeroforma arctica JP610.</title>
        <authorList>
            <consortium name="The Broad Institute Genome Sequencing Platform"/>
            <person name="Russ C."/>
            <person name="Cuomo C."/>
            <person name="Young S.K."/>
            <person name="Zeng Q."/>
            <person name="Gargeya S."/>
            <person name="Alvarado L."/>
            <person name="Berlin A."/>
            <person name="Chapman S.B."/>
            <person name="Chen Z."/>
            <person name="Freedman E."/>
            <person name="Gellesch M."/>
            <person name="Goldberg J."/>
            <person name="Griggs A."/>
            <person name="Gujja S."/>
            <person name="Heilman E."/>
            <person name="Heiman D."/>
            <person name="Howarth C."/>
            <person name="Mehta T."/>
            <person name="Neiman D."/>
            <person name="Pearson M."/>
            <person name="Roberts A."/>
            <person name="Saif S."/>
            <person name="Shea T."/>
            <person name="Shenoy N."/>
            <person name="Sisk P."/>
            <person name="Stolte C."/>
            <person name="Sykes S."/>
            <person name="White J."/>
            <person name="Yandava C."/>
            <person name="Burger G."/>
            <person name="Gray M.W."/>
            <person name="Holland P.W.H."/>
            <person name="King N."/>
            <person name="Lang F.B.F."/>
            <person name="Roger A.J."/>
            <person name="Ruiz-Trillo I."/>
            <person name="Haas B."/>
            <person name="Nusbaum C."/>
            <person name="Birren B."/>
        </authorList>
    </citation>
    <scope>NUCLEOTIDE SEQUENCE [LARGE SCALE GENOMIC DNA]</scope>
    <source>
        <strain evidence="4 5">JP610</strain>
    </source>
</reference>
<dbReference type="PANTHER" id="PTHR45418:SF5">
    <property type="entry name" value="BRCA2-INTERACTING PROTEIN-LIKE-RELATED"/>
    <property type="match status" value="1"/>
</dbReference>